<protein>
    <recommendedName>
        <fullName evidence="4">Bacteriocin biosynthesis cyclodehydratase domain-containing protein</fullName>
    </recommendedName>
</protein>
<keyword evidence="3" id="KW-1185">Reference proteome</keyword>
<evidence type="ECO:0000313" key="3">
    <source>
        <dbReference type="Proteomes" id="UP000004367"/>
    </source>
</evidence>
<sequence length="342" mass="35617">MFPSLPPHVPLLRRGPAELQLGLEPDGVVLDGLTTTEISVLTGLDGSSPLKVAAARTGRSAARFSALVEDLAARGLVDDAHATPAVGRTVAIDGEGATTTLLADLLRAEGVHVVHGRAVLDDLDLALRGRRPTLVGDHVDVLVRVAAGALSPVAARHDGVECLPVLVRHRSVTVGPLVTHDGPCLFCLDLTRADDDPWWGHVLAQVEHLREPADPSPATVLAASLACARLLDRFTSPPGRTSVAESTTVLLPGGRSRHREWRRHPRCPRHDDAHDVGGSSPPPVAGADPGRCGRGGADGGTPGTPGCATSGSTGVAGSTARDTRRAPHARHRSGRIQPRAPQ</sequence>
<dbReference type="STRING" id="1089455.MOPEL_073_00600"/>
<evidence type="ECO:0008006" key="4">
    <source>
        <dbReference type="Google" id="ProtNLM"/>
    </source>
</evidence>
<dbReference type="OrthoDB" id="4426339at2"/>
<dbReference type="EMBL" id="BAFE01000052">
    <property type="protein sequence ID" value="GAB48420.1"/>
    <property type="molecule type" value="Genomic_DNA"/>
</dbReference>
<reference evidence="2 3" key="1">
    <citation type="submission" date="2012-02" db="EMBL/GenBank/DDBJ databases">
        <title>Whole genome shotgun sequence of Mobilicoccus pelagius NBRC 104925.</title>
        <authorList>
            <person name="Yoshida Y."/>
            <person name="Hosoyama A."/>
            <person name="Tsuchikane K."/>
            <person name="Katsumata H."/>
            <person name="Yamazaki S."/>
            <person name="Fujita N."/>
        </authorList>
    </citation>
    <scope>NUCLEOTIDE SEQUENCE [LARGE SCALE GENOMIC DNA]</scope>
    <source>
        <strain evidence="2 3">NBRC 104925</strain>
    </source>
</reference>
<name>H5URR2_9MICO</name>
<accession>H5URR2</accession>
<organism evidence="2 3">
    <name type="scientific">Mobilicoccus pelagius NBRC 104925</name>
    <dbReference type="NCBI Taxonomy" id="1089455"/>
    <lineage>
        <taxon>Bacteria</taxon>
        <taxon>Bacillati</taxon>
        <taxon>Actinomycetota</taxon>
        <taxon>Actinomycetes</taxon>
        <taxon>Micrococcales</taxon>
        <taxon>Dermatophilaceae</taxon>
        <taxon>Mobilicoccus</taxon>
    </lineage>
</organism>
<feature type="compositionally biased region" description="Low complexity" evidence="1">
    <location>
        <begin position="304"/>
        <end position="313"/>
    </location>
</feature>
<dbReference type="RefSeq" id="WP_009482318.1">
    <property type="nucleotide sequence ID" value="NZ_BAFE01000052.1"/>
</dbReference>
<dbReference type="Gene3D" id="3.40.50.720">
    <property type="entry name" value="NAD(P)-binding Rossmann-like Domain"/>
    <property type="match status" value="1"/>
</dbReference>
<feature type="compositionally biased region" description="Basic residues" evidence="1">
    <location>
        <begin position="255"/>
        <end position="267"/>
    </location>
</feature>
<dbReference type="Proteomes" id="UP000004367">
    <property type="component" value="Unassembled WGS sequence"/>
</dbReference>
<dbReference type="AlphaFoldDB" id="H5URR2"/>
<gene>
    <name evidence="2" type="ORF">MOPEL_073_00600</name>
</gene>
<feature type="region of interest" description="Disordered" evidence="1">
    <location>
        <begin position="253"/>
        <end position="342"/>
    </location>
</feature>
<comment type="caution">
    <text evidence="2">The sequence shown here is derived from an EMBL/GenBank/DDBJ whole genome shotgun (WGS) entry which is preliminary data.</text>
</comment>
<evidence type="ECO:0000256" key="1">
    <source>
        <dbReference type="SAM" id="MobiDB-lite"/>
    </source>
</evidence>
<feature type="compositionally biased region" description="Gly residues" evidence="1">
    <location>
        <begin position="292"/>
        <end position="303"/>
    </location>
</feature>
<proteinExistence type="predicted"/>
<evidence type="ECO:0000313" key="2">
    <source>
        <dbReference type="EMBL" id="GAB48420.1"/>
    </source>
</evidence>
<dbReference type="eggNOG" id="COG0476">
    <property type="taxonomic scope" value="Bacteria"/>
</dbReference>